<keyword evidence="3" id="KW-1185">Reference proteome</keyword>
<organism evidence="3 4">
    <name type="scientific">Parastrongyloides trichosuri</name>
    <name type="common">Possum-specific nematode worm</name>
    <dbReference type="NCBI Taxonomy" id="131310"/>
    <lineage>
        <taxon>Eukaryota</taxon>
        <taxon>Metazoa</taxon>
        <taxon>Ecdysozoa</taxon>
        <taxon>Nematoda</taxon>
        <taxon>Chromadorea</taxon>
        <taxon>Rhabditida</taxon>
        <taxon>Tylenchina</taxon>
        <taxon>Panagrolaimomorpha</taxon>
        <taxon>Strongyloidoidea</taxon>
        <taxon>Strongyloididae</taxon>
        <taxon>Parastrongyloides</taxon>
    </lineage>
</organism>
<evidence type="ECO:0000313" key="3">
    <source>
        <dbReference type="Proteomes" id="UP000038045"/>
    </source>
</evidence>
<dbReference type="Proteomes" id="UP000038045">
    <property type="component" value="Unplaced"/>
</dbReference>
<dbReference type="Pfam" id="PF10260">
    <property type="entry name" value="SAYSvFN"/>
    <property type="match status" value="1"/>
</dbReference>
<dbReference type="PANTHER" id="PTHR13527">
    <property type="entry name" value="SAYSVFN DOMAIN-CONTAINING PROTEIN 1"/>
    <property type="match status" value="1"/>
</dbReference>
<evidence type="ECO:0000259" key="2">
    <source>
        <dbReference type="Pfam" id="PF10260"/>
    </source>
</evidence>
<dbReference type="InterPro" id="IPR019387">
    <property type="entry name" value="SAYSvFN_dom"/>
</dbReference>
<sequence length="129" mass="15404">MYKAKEQLEKFKKDHLKESPKEELFDDVTESRCSIGKEFWQYVVQEYKWYAYLGIFLFYLSGQFLFNYAGFGIVYMICFLMLLMYLNMGKRKEGEISAYSVFNENFESLPGQMNAGHFEESLLKRKIKT</sequence>
<dbReference type="InterPro" id="IPR039159">
    <property type="entry name" value="SAYSD1"/>
</dbReference>
<feature type="transmembrane region" description="Helical" evidence="1">
    <location>
        <begin position="72"/>
        <end position="88"/>
    </location>
</feature>
<keyword evidence="1" id="KW-0472">Membrane</keyword>
<evidence type="ECO:0000313" key="4">
    <source>
        <dbReference type="WBParaSite" id="PTRK_0001462850.1"/>
    </source>
</evidence>
<dbReference type="WBParaSite" id="PTRK_0001462850.1">
    <property type="protein sequence ID" value="PTRK_0001462850.1"/>
    <property type="gene ID" value="PTRK_0001462850"/>
</dbReference>
<keyword evidence="1" id="KW-1133">Transmembrane helix</keyword>
<protein>
    <submittedName>
        <fullName evidence="4">SAYSvFN domain-containing protein</fullName>
    </submittedName>
</protein>
<name>A0A0N5A010_PARTI</name>
<evidence type="ECO:0000256" key="1">
    <source>
        <dbReference type="SAM" id="Phobius"/>
    </source>
</evidence>
<reference evidence="4" key="1">
    <citation type="submission" date="2017-02" db="UniProtKB">
        <authorList>
            <consortium name="WormBaseParasite"/>
        </authorList>
    </citation>
    <scope>IDENTIFICATION</scope>
</reference>
<keyword evidence="1" id="KW-0812">Transmembrane</keyword>
<feature type="domain" description="SAYSvFN" evidence="2">
    <location>
        <begin position="56"/>
        <end position="121"/>
    </location>
</feature>
<dbReference type="AlphaFoldDB" id="A0A0N5A010"/>
<proteinExistence type="predicted"/>
<dbReference type="PANTHER" id="PTHR13527:SF0">
    <property type="entry name" value="SAYSVFN DOMAIN-CONTAINING PROTEIN 1"/>
    <property type="match status" value="1"/>
</dbReference>
<feature type="transmembrane region" description="Helical" evidence="1">
    <location>
        <begin position="49"/>
        <end position="66"/>
    </location>
</feature>
<accession>A0A0N5A010</accession>